<sequence>SGAEPETAPAEMKMPAPEKNRD</sequence>
<accession>A0A3B1B4N8</accession>
<feature type="region of interest" description="Disordered" evidence="1">
    <location>
        <begin position="1"/>
        <end position="22"/>
    </location>
</feature>
<proteinExistence type="predicted"/>
<dbReference type="AlphaFoldDB" id="A0A3B1B4N8"/>
<protein>
    <submittedName>
        <fullName evidence="2">Uncharacterized protein</fullName>
    </submittedName>
</protein>
<evidence type="ECO:0000313" key="2">
    <source>
        <dbReference type="EMBL" id="VAX11112.1"/>
    </source>
</evidence>
<feature type="non-terminal residue" evidence="2">
    <location>
        <position position="1"/>
    </location>
</feature>
<evidence type="ECO:0000256" key="1">
    <source>
        <dbReference type="SAM" id="MobiDB-lite"/>
    </source>
</evidence>
<dbReference type="EMBL" id="UOFX01000081">
    <property type="protein sequence ID" value="VAX11112.1"/>
    <property type="molecule type" value="Genomic_DNA"/>
</dbReference>
<gene>
    <name evidence="2" type="ORF">MNBD_GAMMA26-1321</name>
</gene>
<organism evidence="2">
    <name type="scientific">hydrothermal vent metagenome</name>
    <dbReference type="NCBI Taxonomy" id="652676"/>
    <lineage>
        <taxon>unclassified sequences</taxon>
        <taxon>metagenomes</taxon>
        <taxon>ecological metagenomes</taxon>
    </lineage>
</organism>
<name>A0A3B1B4N8_9ZZZZ</name>
<reference evidence="2" key="1">
    <citation type="submission" date="2018-06" db="EMBL/GenBank/DDBJ databases">
        <authorList>
            <person name="Zhirakovskaya E."/>
        </authorList>
    </citation>
    <scope>NUCLEOTIDE SEQUENCE</scope>
</reference>